<dbReference type="EMBL" id="BMFV01000041">
    <property type="protein sequence ID" value="GGH87661.1"/>
    <property type="molecule type" value="Genomic_DNA"/>
</dbReference>
<sequence>MENQSGHSLKLNFANDQGQAIDDIKSSFQSQSVVLNELLHPFFRSMYSQFDFEQFLIDRDGNYWFIEKNNMYKQTTQIYIFNHKGDLLKNFAVKGKPTLYEKEYLMIAACEGTDDKGHIYSFCKHHLNFIEEWTIDGFLWDMECIGETFYVTSYFVESNEAVLYILNNDKKTVVSLGHDMFPTGILCHKNKLFIALSYLRDGNKGKVIQCGLDGQVVKEIAVEIAPRKLFGYKNELVICGLDMAKGYSDRLVYINLETGKQTTFQLPQAMDVRAQDKHLLFYNGQTESIIYWSHEKRKIMRVVRWPGRQSSENKLEALGLNH</sequence>
<accession>A0A8J2ZZ00</accession>
<comment type="caution">
    <text evidence="1">The sequence shown here is derived from an EMBL/GenBank/DDBJ whole genome shotgun (WGS) entry which is preliminary data.</text>
</comment>
<name>A0A8J2ZZ00_9BACL</name>
<gene>
    <name evidence="1" type="ORF">GCM10007096_38190</name>
</gene>
<reference evidence="1" key="1">
    <citation type="journal article" date="2014" name="Int. J. Syst. Evol. Microbiol.">
        <title>Complete genome sequence of Corynebacterium casei LMG S-19264T (=DSM 44701T), isolated from a smear-ripened cheese.</title>
        <authorList>
            <consortium name="US DOE Joint Genome Institute (JGI-PGF)"/>
            <person name="Walter F."/>
            <person name="Albersmeier A."/>
            <person name="Kalinowski J."/>
            <person name="Ruckert C."/>
        </authorList>
    </citation>
    <scope>NUCLEOTIDE SEQUENCE</scope>
    <source>
        <strain evidence="1">CGMCC 1.12777</strain>
    </source>
</reference>
<dbReference type="AlphaFoldDB" id="A0A8J2ZZ00"/>
<evidence type="ECO:0000313" key="1">
    <source>
        <dbReference type="EMBL" id="GGH87661.1"/>
    </source>
</evidence>
<protein>
    <submittedName>
        <fullName evidence="1">Uncharacterized protein</fullName>
    </submittedName>
</protein>
<reference evidence="1" key="2">
    <citation type="submission" date="2020-09" db="EMBL/GenBank/DDBJ databases">
        <authorList>
            <person name="Sun Q."/>
            <person name="Zhou Y."/>
        </authorList>
    </citation>
    <scope>NUCLEOTIDE SEQUENCE</scope>
    <source>
        <strain evidence="1">CGMCC 1.12777</strain>
    </source>
</reference>
<dbReference type="Proteomes" id="UP000656813">
    <property type="component" value="Unassembled WGS sequence"/>
</dbReference>
<keyword evidence="2" id="KW-1185">Reference proteome</keyword>
<dbReference type="RefSeq" id="WP_188498974.1">
    <property type="nucleotide sequence ID" value="NZ_BMFV01000041.1"/>
</dbReference>
<evidence type="ECO:0000313" key="2">
    <source>
        <dbReference type="Proteomes" id="UP000656813"/>
    </source>
</evidence>
<proteinExistence type="predicted"/>
<organism evidence="1 2">
    <name type="scientific">Pullulanibacillus pueri</name>
    <dbReference type="NCBI Taxonomy" id="1437324"/>
    <lineage>
        <taxon>Bacteria</taxon>
        <taxon>Bacillati</taxon>
        <taxon>Bacillota</taxon>
        <taxon>Bacilli</taxon>
        <taxon>Bacillales</taxon>
        <taxon>Sporolactobacillaceae</taxon>
        <taxon>Pullulanibacillus</taxon>
    </lineage>
</organism>
<dbReference type="SUPFAM" id="SSF63825">
    <property type="entry name" value="YWTD domain"/>
    <property type="match status" value="1"/>
</dbReference>